<feature type="region of interest" description="Disordered" evidence="1">
    <location>
        <begin position="43"/>
        <end position="80"/>
    </location>
</feature>
<dbReference type="InterPro" id="IPR018925">
    <property type="entry name" value="XtmA-like_N"/>
</dbReference>
<gene>
    <name evidence="3" type="ORF">ERS852492_00476</name>
</gene>
<name>A0A174Z8Q2_9FIRM</name>
<organism evidence="3 4">
    <name type="scientific">Lachnospira eligens</name>
    <dbReference type="NCBI Taxonomy" id="39485"/>
    <lineage>
        <taxon>Bacteria</taxon>
        <taxon>Bacillati</taxon>
        <taxon>Bacillota</taxon>
        <taxon>Clostridia</taxon>
        <taxon>Lachnospirales</taxon>
        <taxon>Lachnospiraceae</taxon>
        <taxon>Lachnospira</taxon>
    </lineage>
</organism>
<dbReference type="Pfam" id="PF10668">
    <property type="entry name" value="Phage_terminase"/>
    <property type="match status" value="1"/>
</dbReference>
<evidence type="ECO:0000256" key="1">
    <source>
        <dbReference type="SAM" id="MobiDB-lite"/>
    </source>
</evidence>
<evidence type="ECO:0000259" key="2">
    <source>
        <dbReference type="Pfam" id="PF10668"/>
    </source>
</evidence>
<feature type="compositionally biased region" description="Acidic residues" evidence="1">
    <location>
        <begin position="250"/>
        <end position="270"/>
    </location>
</feature>
<dbReference type="Proteomes" id="UP000095780">
    <property type="component" value="Unassembled WGS sequence"/>
</dbReference>
<feature type="compositionally biased region" description="Basic and acidic residues" evidence="1">
    <location>
        <begin position="43"/>
        <end position="53"/>
    </location>
</feature>
<evidence type="ECO:0000313" key="4">
    <source>
        <dbReference type="Proteomes" id="UP000095780"/>
    </source>
</evidence>
<feature type="domain" description="PBSX phage terminase small subunit-like N-terminal" evidence="2">
    <location>
        <begin position="1"/>
        <end position="55"/>
    </location>
</feature>
<protein>
    <submittedName>
        <fullName evidence="3">Phage terminase small subunit</fullName>
    </submittedName>
</protein>
<accession>A0A174Z8Q2</accession>
<feature type="region of interest" description="Disordered" evidence="1">
    <location>
        <begin position="248"/>
        <end position="270"/>
    </location>
</feature>
<dbReference type="EMBL" id="CZBV01000001">
    <property type="protein sequence ID" value="CUQ80371.1"/>
    <property type="molecule type" value="Genomic_DNA"/>
</dbReference>
<dbReference type="RefSeq" id="WP_082425970.1">
    <property type="nucleotide sequence ID" value="NZ_CABIXW010000001.1"/>
</dbReference>
<proteinExistence type="predicted"/>
<evidence type="ECO:0000313" key="3">
    <source>
        <dbReference type="EMBL" id="CUQ80371.1"/>
    </source>
</evidence>
<sequence>MGRPRNPERDKSMQRYLDADGKIETAELAKLAGVPEVRIRKWKSEDSWDEALKNKPKKRGGQKGNKNAAGKTPAKKGNKNAVTHGAFAQAGYEDIDPEQAAAIQNMGTPSAMSQMMEELQALYLRKAYLESLLKEYESPEAGGFYTDKIVHMIVPKSMEERQQEEDCGMEHQQCADPEGSKGETYKTAMKSVIKSSPFERAMKVEAELNKLHGRIIKQLDSIKAYELEDRRLTLAEKQLELNKQKLTGEFEIDPDGSTDSDEITDVVDDV</sequence>
<reference evidence="3 4" key="1">
    <citation type="submission" date="2015-09" db="EMBL/GenBank/DDBJ databases">
        <authorList>
            <consortium name="Pathogen Informatics"/>
        </authorList>
    </citation>
    <scope>NUCLEOTIDE SEQUENCE [LARGE SCALE GENOMIC DNA]</scope>
    <source>
        <strain evidence="3 4">2789STDY5834878</strain>
    </source>
</reference>
<dbReference type="AlphaFoldDB" id="A0A174Z8Q2"/>